<keyword evidence="2" id="KW-1185">Reference proteome</keyword>
<dbReference type="EMBL" id="RBLG01000002">
    <property type="protein sequence ID" value="RKS53214.1"/>
    <property type="molecule type" value="Genomic_DNA"/>
</dbReference>
<organism evidence="1 2">
    <name type="scientific">Gillisia mitskevichiae</name>
    <dbReference type="NCBI Taxonomy" id="270921"/>
    <lineage>
        <taxon>Bacteria</taxon>
        <taxon>Pseudomonadati</taxon>
        <taxon>Bacteroidota</taxon>
        <taxon>Flavobacteriia</taxon>
        <taxon>Flavobacteriales</taxon>
        <taxon>Flavobacteriaceae</taxon>
        <taxon>Gillisia</taxon>
    </lineage>
</organism>
<evidence type="ECO:0008006" key="3">
    <source>
        <dbReference type="Google" id="ProtNLM"/>
    </source>
</evidence>
<gene>
    <name evidence="1" type="ORF">BC962_1463</name>
</gene>
<evidence type="ECO:0000313" key="1">
    <source>
        <dbReference type="EMBL" id="RKS53214.1"/>
    </source>
</evidence>
<name>A0A495PRE4_9FLAO</name>
<dbReference type="AlphaFoldDB" id="A0A495PRE4"/>
<evidence type="ECO:0000313" key="2">
    <source>
        <dbReference type="Proteomes" id="UP000276282"/>
    </source>
</evidence>
<dbReference type="Proteomes" id="UP000276282">
    <property type="component" value="Unassembled WGS sequence"/>
</dbReference>
<protein>
    <recommendedName>
        <fullName evidence="3">Transcription elongation GreA/GreB family factor</fullName>
    </recommendedName>
</protein>
<sequence>MIPNKTQLFNNSLDAINKQIQRYKAEMDTIKESMEANDVHTDYDEEGSKGELLGDFEKYAKYLDTAQNMKLTLNKVDREHYSESIKFGSIIETENNYYFIACALGKINMDDGSSVYVISTEAPIYEKLKGKKAGETFMLNEKEIKILEVR</sequence>
<reference evidence="1 2" key="1">
    <citation type="submission" date="2018-10" db="EMBL/GenBank/DDBJ databases">
        <title>Genomic Encyclopedia of Archaeal and Bacterial Type Strains, Phase II (KMG-II): from individual species to whole genera.</title>
        <authorList>
            <person name="Goeker M."/>
        </authorList>
    </citation>
    <scope>NUCLEOTIDE SEQUENCE [LARGE SCALE GENOMIC DNA]</scope>
    <source>
        <strain evidence="1 2">DSM 19839</strain>
    </source>
</reference>
<accession>A0A495PRE4</accession>
<comment type="caution">
    <text evidence="1">The sequence shown here is derived from an EMBL/GenBank/DDBJ whole genome shotgun (WGS) entry which is preliminary data.</text>
</comment>
<proteinExistence type="predicted"/>
<dbReference type="RefSeq" id="WP_183075464.1">
    <property type="nucleotide sequence ID" value="NZ_RBLG01000002.1"/>
</dbReference>